<feature type="region of interest" description="Disordered" evidence="4">
    <location>
        <begin position="164"/>
        <end position="280"/>
    </location>
</feature>
<evidence type="ECO:0000256" key="3">
    <source>
        <dbReference type="SAM" id="Coils"/>
    </source>
</evidence>
<dbReference type="GeneID" id="8853034"/>
<dbReference type="PANTHER" id="PTHR16500">
    <property type="entry name" value="BRCA2-INTERACTING TRANSCRIPTIONAL REPRESSOR EMSY"/>
    <property type="match status" value="1"/>
</dbReference>
<dbReference type="VEuPathDB" id="AmoebaDB:NAEGRDRAFT_67017"/>
<feature type="coiled-coil region" evidence="3">
    <location>
        <begin position="324"/>
        <end position="378"/>
    </location>
</feature>
<feature type="domain" description="ENT" evidence="5">
    <location>
        <begin position="59"/>
        <end position="147"/>
    </location>
</feature>
<evidence type="ECO:0000313" key="7">
    <source>
        <dbReference type="Proteomes" id="UP000006671"/>
    </source>
</evidence>
<dbReference type="RefSeq" id="XP_002677791.1">
    <property type="nucleotide sequence ID" value="XM_002677745.1"/>
</dbReference>
<accession>D2VDR9</accession>
<evidence type="ECO:0000256" key="4">
    <source>
        <dbReference type="SAM" id="MobiDB-lite"/>
    </source>
</evidence>
<evidence type="ECO:0000256" key="1">
    <source>
        <dbReference type="ARBA" id="ARBA00004123"/>
    </source>
</evidence>
<dbReference type="KEGG" id="ngr:NAEGRDRAFT_67017"/>
<name>D2VDR9_NAEGR</name>
<feature type="region of interest" description="Disordered" evidence="4">
    <location>
        <begin position="1"/>
        <end position="25"/>
    </location>
</feature>
<dbReference type="OMA" id="HISTNRH"/>
<dbReference type="InterPro" id="IPR033482">
    <property type="entry name" value="EMSY"/>
</dbReference>
<comment type="subcellular location">
    <subcellularLocation>
        <location evidence="1">Nucleus</location>
    </subcellularLocation>
</comment>
<protein>
    <submittedName>
        <fullName evidence="6">Predicted protein</fullName>
    </submittedName>
</protein>
<dbReference type="GO" id="GO:0006355">
    <property type="term" value="P:regulation of DNA-templated transcription"/>
    <property type="evidence" value="ECO:0007669"/>
    <property type="project" value="InterPro"/>
</dbReference>
<keyword evidence="3" id="KW-0175">Coiled coil</keyword>
<dbReference type="GO" id="GO:0005654">
    <property type="term" value="C:nucleoplasm"/>
    <property type="evidence" value="ECO:0007669"/>
    <property type="project" value="TreeGrafter"/>
</dbReference>
<feature type="compositionally biased region" description="Low complexity" evidence="4">
    <location>
        <begin position="232"/>
        <end position="247"/>
    </location>
</feature>
<evidence type="ECO:0000256" key="2">
    <source>
        <dbReference type="ARBA" id="ARBA00023242"/>
    </source>
</evidence>
<feature type="compositionally biased region" description="Basic residues" evidence="4">
    <location>
        <begin position="253"/>
        <end position="262"/>
    </location>
</feature>
<dbReference type="SMART" id="SM01191">
    <property type="entry name" value="ENT"/>
    <property type="match status" value="1"/>
</dbReference>
<keyword evidence="2" id="KW-0539">Nucleus</keyword>
<evidence type="ECO:0000259" key="5">
    <source>
        <dbReference type="PROSITE" id="PS51138"/>
    </source>
</evidence>
<dbReference type="STRING" id="5762.D2VDR9"/>
<feature type="compositionally biased region" description="Low complexity" evidence="4">
    <location>
        <begin position="8"/>
        <end position="25"/>
    </location>
</feature>
<proteinExistence type="predicted"/>
<gene>
    <name evidence="6" type="ORF">NAEGRDRAFT_67017</name>
</gene>
<dbReference type="SUPFAM" id="SSF158639">
    <property type="entry name" value="ENT-like"/>
    <property type="match status" value="1"/>
</dbReference>
<reference evidence="6 7" key="1">
    <citation type="journal article" date="2010" name="Cell">
        <title>The genome of Naegleria gruberi illuminates early eukaryotic versatility.</title>
        <authorList>
            <person name="Fritz-Laylin L.K."/>
            <person name="Prochnik S.E."/>
            <person name="Ginger M.L."/>
            <person name="Dacks J.B."/>
            <person name="Carpenter M.L."/>
            <person name="Field M.C."/>
            <person name="Kuo A."/>
            <person name="Paredez A."/>
            <person name="Chapman J."/>
            <person name="Pham J."/>
            <person name="Shu S."/>
            <person name="Neupane R."/>
            <person name="Cipriano M."/>
            <person name="Mancuso J."/>
            <person name="Tu H."/>
            <person name="Salamov A."/>
            <person name="Lindquist E."/>
            <person name="Shapiro H."/>
            <person name="Lucas S."/>
            <person name="Grigoriev I.V."/>
            <person name="Cande W.Z."/>
            <person name="Fulton C."/>
            <person name="Rokhsar D.S."/>
            <person name="Dawson S.C."/>
        </authorList>
    </citation>
    <scope>NUCLEOTIDE SEQUENCE [LARGE SCALE GENOMIC DNA]</scope>
    <source>
        <strain evidence="6 7">NEG-M</strain>
    </source>
</reference>
<evidence type="ECO:0000313" key="6">
    <source>
        <dbReference type="EMBL" id="EFC45047.1"/>
    </source>
</evidence>
<sequence>MSQQQEALSGVNNTASSSSASNNLVTDHTTNLSQQQSTNGSDNMMIDTDSLITSSEKQLVKRLRQYETTAYSSVVSAFRAQGEITWEKLKVLTQLQQMLHISTSRHSTELLRSEVDVKIQQVAQSGVYNIIEREIEDKNNQFDFSLASETESENDNYVHHRVKHAVHSSSSNVEHISTQQTKESKRGSSGRGRGRGKKRSSSTMVADSIAHSPKATTVSSDSVIIETPPNTPSKSTTTSTVATSSQSQNGTPAKKKRGRKSKKQPEPTPITTQPTATSVVESSVPAVQPIAAVVEPVQQISEELRKHLASTSFLTDDDINRASMEEIESIADRESNEIEELEKKLADALDPNDTTAIVKAITKKKETLEKLIQKLETAEE</sequence>
<dbReference type="EMBL" id="GG738865">
    <property type="protein sequence ID" value="EFC45047.1"/>
    <property type="molecule type" value="Genomic_DNA"/>
</dbReference>
<keyword evidence="7" id="KW-1185">Reference proteome</keyword>
<dbReference type="OrthoDB" id="10035579at2759"/>
<dbReference type="PANTHER" id="PTHR16500:SF3">
    <property type="entry name" value="BRCA2-INTERACTING TRANSCRIPTIONAL REPRESSOR EMSY"/>
    <property type="match status" value="1"/>
</dbReference>
<dbReference type="InParanoid" id="D2VDR9"/>
<dbReference type="PROSITE" id="PS51138">
    <property type="entry name" value="ENT"/>
    <property type="match status" value="1"/>
</dbReference>
<dbReference type="InterPro" id="IPR005491">
    <property type="entry name" value="ENT_dom"/>
</dbReference>
<feature type="compositionally biased region" description="Polar residues" evidence="4">
    <location>
        <begin position="167"/>
        <end position="181"/>
    </location>
</feature>
<dbReference type="InterPro" id="IPR036142">
    <property type="entry name" value="ENT_dom-like_sf"/>
</dbReference>
<organism evidence="7">
    <name type="scientific">Naegleria gruberi</name>
    <name type="common">Amoeba</name>
    <dbReference type="NCBI Taxonomy" id="5762"/>
    <lineage>
        <taxon>Eukaryota</taxon>
        <taxon>Discoba</taxon>
        <taxon>Heterolobosea</taxon>
        <taxon>Tetramitia</taxon>
        <taxon>Eutetramitia</taxon>
        <taxon>Vahlkampfiidae</taxon>
        <taxon>Naegleria</taxon>
    </lineage>
</organism>
<dbReference type="AlphaFoldDB" id="D2VDR9"/>
<dbReference type="Proteomes" id="UP000006671">
    <property type="component" value="Unassembled WGS sequence"/>
</dbReference>
<dbReference type="Pfam" id="PF03735">
    <property type="entry name" value="ENT"/>
    <property type="match status" value="1"/>
</dbReference>
<dbReference type="Gene3D" id="1.10.1240.40">
    <property type="entry name" value="ENT domain"/>
    <property type="match status" value="1"/>
</dbReference>